<proteinExistence type="predicted"/>
<dbReference type="Proteomes" id="UP000295447">
    <property type="component" value="Unassembled WGS sequence"/>
</dbReference>
<dbReference type="AlphaFoldDB" id="A0A4R7ZXM8"/>
<dbReference type="EMBL" id="SODF01000001">
    <property type="protein sequence ID" value="TDW22933.1"/>
    <property type="molecule type" value="Genomic_DNA"/>
</dbReference>
<gene>
    <name evidence="2" type="ORF">EV650_1781</name>
</gene>
<feature type="compositionally biased region" description="Polar residues" evidence="1">
    <location>
        <begin position="333"/>
        <end position="345"/>
    </location>
</feature>
<organism evidence="2 3">
    <name type="scientific">Kribbella kalugense</name>
    <dbReference type="NCBI Taxonomy" id="2512221"/>
    <lineage>
        <taxon>Bacteria</taxon>
        <taxon>Bacillati</taxon>
        <taxon>Actinomycetota</taxon>
        <taxon>Actinomycetes</taxon>
        <taxon>Propionibacteriales</taxon>
        <taxon>Kribbellaceae</taxon>
        <taxon>Kribbella</taxon>
    </lineage>
</organism>
<name>A0A4R7ZXM8_9ACTN</name>
<dbReference type="OrthoDB" id="3818945at2"/>
<feature type="compositionally biased region" description="Basic and acidic residues" evidence="1">
    <location>
        <begin position="353"/>
        <end position="363"/>
    </location>
</feature>
<sequence>MPDVRLLDPASEDYRIVAGLIRSAHEAVGAPKNQWWNGNVGVLATTSRTRSRADVDGTIHLHPRHVIAPLHRAIGGGHDRWWNPKATRDAAYSVIYEGLRMAGPTGLKPRANRPLDQPLDRALPAGDRSLDRALNEQLTYEITEAVMAANGLGDAYEADPPETALVGHGPTAGLLASSVFRLNQVSTAPTAAARGLADGLADATDRPRQLVFNTLVQSVKTDRFGLAVSVVAEAQQPGVLAAIDARGLEINVTEVQRAAGREWARLSTMKVHTISTIEAAEKWGYAIGQDTAGVLVTAGRSLARLGSSTPERDVVAEQPAATRELTPDEVLSPQASPTGTPSTAGSAPAQRTGAERPDHQVVR</sequence>
<reference evidence="2 3" key="1">
    <citation type="submission" date="2019-03" db="EMBL/GenBank/DDBJ databases">
        <title>Genomic Encyclopedia of Type Strains, Phase III (KMG-III): the genomes of soil and plant-associated and newly described type strains.</title>
        <authorList>
            <person name="Whitman W."/>
        </authorList>
    </citation>
    <scope>NUCLEOTIDE SEQUENCE [LARGE SCALE GENOMIC DNA]</scope>
    <source>
        <strain evidence="2 3">VKM Ac-2570</strain>
    </source>
</reference>
<accession>A0A4R7ZXM8</accession>
<protein>
    <submittedName>
        <fullName evidence="2">Uncharacterized protein</fullName>
    </submittedName>
</protein>
<keyword evidence="3" id="KW-1185">Reference proteome</keyword>
<comment type="caution">
    <text evidence="2">The sequence shown here is derived from an EMBL/GenBank/DDBJ whole genome shotgun (WGS) entry which is preliminary data.</text>
</comment>
<evidence type="ECO:0000256" key="1">
    <source>
        <dbReference type="SAM" id="MobiDB-lite"/>
    </source>
</evidence>
<evidence type="ECO:0000313" key="3">
    <source>
        <dbReference type="Proteomes" id="UP000295447"/>
    </source>
</evidence>
<evidence type="ECO:0000313" key="2">
    <source>
        <dbReference type="EMBL" id="TDW22933.1"/>
    </source>
</evidence>
<dbReference type="RefSeq" id="WP_134117147.1">
    <property type="nucleotide sequence ID" value="NZ_SODF01000001.1"/>
</dbReference>
<feature type="region of interest" description="Disordered" evidence="1">
    <location>
        <begin position="307"/>
        <end position="363"/>
    </location>
</feature>